<comment type="caution">
    <text evidence="1">The sequence shown here is derived from an EMBL/GenBank/DDBJ whole genome shotgun (WGS) entry which is preliminary data.</text>
</comment>
<name>A0A926ITV7_AERHY</name>
<reference evidence="1" key="1">
    <citation type="submission" date="2020-07" db="EMBL/GenBank/DDBJ databases">
        <title>Carbapenem Resistant Aeromonas hydrophila Carrying blacphA7 Isolated from Two Solid Organ Transplant Patients.</title>
        <authorList>
            <person name="Hilt E."/>
            <person name="Fitzwater S.P."/>
            <person name="Ward K."/>
            <person name="De St Maurice A."/>
            <person name="Chandrasekaran S."/>
            <person name="Garner O.B."/>
            <person name="Yang S."/>
        </authorList>
    </citation>
    <scope>NUCLEOTIDE SEQUENCE</scope>
    <source>
        <strain evidence="1">B-1</strain>
    </source>
</reference>
<gene>
    <name evidence="1" type="ORF">H2136_20530</name>
</gene>
<dbReference type="AlphaFoldDB" id="A0A926ITV7"/>
<protein>
    <submittedName>
        <fullName evidence="1">Uncharacterized protein</fullName>
    </submittedName>
</protein>
<proteinExistence type="predicted"/>
<organism evidence="1">
    <name type="scientific">Aeromonas hydrophila</name>
    <dbReference type="NCBI Taxonomy" id="644"/>
    <lineage>
        <taxon>Bacteria</taxon>
        <taxon>Pseudomonadati</taxon>
        <taxon>Pseudomonadota</taxon>
        <taxon>Gammaproteobacteria</taxon>
        <taxon>Aeromonadales</taxon>
        <taxon>Aeromonadaceae</taxon>
        <taxon>Aeromonas</taxon>
    </lineage>
</organism>
<sequence length="118" mass="13553">MSKQHNLQLTARNGNENSLLIYLFISFSVVAGPVDDHKPFAKEINNNATDSVKTGDPWNVPNYEEPHPNYDHLMNNSEQLKQEGLLLQVIARQLKSFTAYLRETHHSKMTRGLRTHKI</sequence>
<evidence type="ECO:0000313" key="1">
    <source>
        <dbReference type="EMBL" id="MBC8674330.1"/>
    </source>
</evidence>
<dbReference type="EMBL" id="JACLAN010000014">
    <property type="protein sequence ID" value="MBC8674330.1"/>
    <property type="molecule type" value="Genomic_DNA"/>
</dbReference>
<accession>A0A926ITV7</accession>